<accession>A0A0C3S0N7</accession>
<dbReference type="OrthoDB" id="5429442at2759"/>
<dbReference type="EMBL" id="KN840479">
    <property type="protein sequence ID" value="KIP08501.1"/>
    <property type="molecule type" value="Genomic_DNA"/>
</dbReference>
<reference evidence="1 2" key="1">
    <citation type="journal article" date="2014" name="PLoS Genet.">
        <title>Analysis of the Phlebiopsis gigantea genome, transcriptome and secretome provides insight into its pioneer colonization strategies of wood.</title>
        <authorList>
            <person name="Hori C."/>
            <person name="Ishida T."/>
            <person name="Igarashi K."/>
            <person name="Samejima M."/>
            <person name="Suzuki H."/>
            <person name="Master E."/>
            <person name="Ferreira P."/>
            <person name="Ruiz-Duenas F.J."/>
            <person name="Held B."/>
            <person name="Canessa P."/>
            <person name="Larrondo L.F."/>
            <person name="Schmoll M."/>
            <person name="Druzhinina I.S."/>
            <person name="Kubicek C.P."/>
            <person name="Gaskell J.A."/>
            <person name="Kersten P."/>
            <person name="St John F."/>
            <person name="Glasner J."/>
            <person name="Sabat G."/>
            <person name="Splinter BonDurant S."/>
            <person name="Syed K."/>
            <person name="Yadav J."/>
            <person name="Mgbeahuruike A.C."/>
            <person name="Kovalchuk A."/>
            <person name="Asiegbu F.O."/>
            <person name="Lackner G."/>
            <person name="Hoffmeister D."/>
            <person name="Rencoret J."/>
            <person name="Gutierrez A."/>
            <person name="Sun H."/>
            <person name="Lindquist E."/>
            <person name="Barry K."/>
            <person name="Riley R."/>
            <person name="Grigoriev I.V."/>
            <person name="Henrissat B."/>
            <person name="Kues U."/>
            <person name="Berka R.M."/>
            <person name="Martinez A.T."/>
            <person name="Covert S.F."/>
            <person name="Blanchette R.A."/>
            <person name="Cullen D."/>
        </authorList>
    </citation>
    <scope>NUCLEOTIDE SEQUENCE [LARGE SCALE GENOMIC DNA]</scope>
    <source>
        <strain evidence="1 2">11061_1 CR5-6</strain>
    </source>
</reference>
<protein>
    <submittedName>
        <fullName evidence="1">Uncharacterized protein</fullName>
    </submittedName>
</protein>
<name>A0A0C3S0N7_PHLG1</name>
<organism evidence="1 2">
    <name type="scientific">Phlebiopsis gigantea (strain 11061_1 CR5-6)</name>
    <name type="common">White-rot fungus</name>
    <name type="synonym">Peniophora gigantea</name>
    <dbReference type="NCBI Taxonomy" id="745531"/>
    <lineage>
        <taxon>Eukaryota</taxon>
        <taxon>Fungi</taxon>
        <taxon>Dikarya</taxon>
        <taxon>Basidiomycota</taxon>
        <taxon>Agaricomycotina</taxon>
        <taxon>Agaricomycetes</taxon>
        <taxon>Polyporales</taxon>
        <taxon>Phanerochaetaceae</taxon>
        <taxon>Phlebiopsis</taxon>
    </lineage>
</organism>
<dbReference type="Proteomes" id="UP000053257">
    <property type="component" value="Unassembled WGS sequence"/>
</dbReference>
<dbReference type="HOGENOM" id="CLU_937222_0_0_1"/>
<gene>
    <name evidence="1" type="ORF">PHLGIDRAFT_379080</name>
</gene>
<dbReference type="AlphaFoldDB" id="A0A0C3S0N7"/>
<proteinExistence type="predicted"/>
<keyword evidence="2" id="KW-1185">Reference proteome</keyword>
<sequence>MCTPEKKALVWSTYLNAQYQALWNIANTCDDSDEEKCRFYRAFATFEYSTSGDSANAQGTSDIVTFDEPKLVFICNHAVILTLSVKEGSLTNLSTEDGDAQAEIPLSDKQASFRMSFTRTHVTGRDSKIDDQAADHEVRMVVFDFEKATLITEHEVAVENFFRAYLQFLRLAGHHVLFGFPDFTDKKVLESLPVDYAILARTDEELEKFCREITYFNLSITQINDYVQYIQYERAEARAQEKKEALVASIVRVRWTKEATVIFDIKFGIPVVKALCPHEILFVFTLDEITQLEKNID</sequence>
<dbReference type="STRING" id="745531.A0A0C3S0N7"/>
<evidence type="ECO:0000313" key="1">
    <source>
        <dbReference type="EMBL" id="KIP08501.1"/>
    </source>
</evidence>
<evidence type="ECO:0000313" key="2">
    <source>
        <dbReference type="Proteomes" id="UP000053257"/>
    </source>
</evidence>